<dbReference type="Gene3D" id="3.40.50.720">
    <property type="entry name" value="NAD(P)-binding Rossmann-like Domain"/>
    <property type="match status" value="1"/>
</dbReference>
<reference evidence="2 3" key="1">
    <citation type="submission" date="2018-09" db="EMBL/GenBank/DDBJ databases">
        <title>Sphingomonas peninsula sp. nov., isolated from fildes peninsula, Antarctic soil.</title>
        <authorList>
            <person name="Yingchao G."/>
        </authorList>
    </citation>
    <scope>NUCLEOTIDE SEQUENCE [LARGE SCALE GENOMIC DNA]</scope>
    <source>
        <strain evidence="2 3">YZ-8</strain>
    </source>
</reference>
<dbReference type="InterPro" id="IPR020904">
    <property type="entry name" value="Sc_DH/Rdtase_CS"/>
</dbReference>
<dbReference type="AlphaFoldDB" id="A0A494TMJ6"/>
<dbReference type="KEGG" id="spha:D3Y57_15285"/>
<dbReference type="PANTHER" id="PTHR42879:SF2">
    <property type="entry name" value="3-OXOACYL-[ACYL-CARRIER-PROTEIN] REDUCTASE FABG"/>
    <property type="match status" value="1"/>
</dbReference>
<dbReference type="Pfam" id="PF13561">
    <property type="entry name" value="adh_short_C2"/>
    <property type="match status" value="1"/>
</dbReference>
<dbReference type="OrthoDB" id="9789398at2"/>
<comment type="similarity">
    <text evidence="1">Belongs to the short-chain dehydrogenases/reductases (SDR) family.</text>
</comment>
<dbReference type="FunFam" id="3.40.50.720:FF:000084">
    <property type="entry name" value="Short-chain dehydrogenase reductase"/>
    <property type="match status" value="1"/>
</dbReference>
<dbReference type="Proteomes" id="UP000276254">
    <property type="component" value="Chromosome"/>
</dbReference>
<dbReference type="PANTHER" id="PTHR42879">
    <property type="entry name" value="3-OXOACYL-(ACYL-CARRIER-PROTEIN) REDUCTASE"/>
    <property type="match status" value="1"/>
</dbReference>
<protein>
    <submittedName>
        <fullName evidence="2">SDR family oxidoreductase</fullName>
    </submittedName>
</protein>
<organism evidence="2 3">
    <name type="scientific">Sphingomonas paeninsulae</name>
    <dbReference type="NCBI Taxonomy" id="2319844"/>
    <lineage>
        <taxon>Bacteria</taxon>
        <taxon>Pseudomonadati</taxon>
        <taxon>Pseudomonadota</taxon>
        <taxon>Alphaproteobacteria</taxon>
        <taxon>Sphingomonadales</taxon>
        <taxon>Sphingomonadaceae</taxon>
        <taxon>Sphingomonas</taxon>
    </lineage>
</organism>
<dbReference type="PRINTS" id="PR00080">
    <property type="entry name" value="SDRFAMILY"/>
</dbReference>
<dbReference type="PRINTS" id="PR00081">
    <property type="entry name" value="GDHRDH"/>
</dbReference>
<dbReference type="GO" id="GO:0032787">
    <property type="term" value="P:monocarboxylic acid metabolic process"/>
    <property type="evidence" value="ECO:0007669"/>
    <property type="project" value="UniProtKB-ARBA"/>
</dbReference>
<evidence type="ECO:0000256" key="1">
    <source>
        <dbReference type="ARBA" id="ARBA00006484"/>
    </source>
</evidence>
<name>A0A494TMJ6_SPHPE</name>
<evidence type="ECO:0000313" key="3">
    <source>
        <dbReference type="Proteomes" id="UP000276254"/>
    </source>
</evidence>
<dbReference type="PROSITE" id="PS00061">
    <property type="entry name" value="ADH_SHORT"/>
    <property type="match status" value="1"/>
</dbReference>
<dbReference type="SUPFAM" id="SSF51735">
    <property type="entry name" value="NAD(P)-binding Rossmann-fold domains"/>
    <property type="match status" value="1"/>
</dbReference>
<gene>
    <name evidence="2" type="ORF">D3Y57_15285</name>
</gene>
<sequence length="266" mass="27970">MAGPLSGRVAVVTGGADGIGRGIVRRLAADGARVLLADIDAERGREAAAEAERDADVAVVFHQVDVTDRAAVERMIAVANERFGAVDILVNNAWSGTTLKRIEYKTDAEMLHGMTMAMSAALWAMQAAFPAMKARGWGRIVNIGSLNGVNAHIGSAEYNVCKEALRALSRTAAREWAGHGITCNIVCPASISAAYRRFRDANPETAAIMAAQNPMGRMGDPDADIAPVVAFLASEGSRYLTGNTLFVDGGAHINGVAWAPELPDGP</sequence>
<accession>A0A494TMJ6</accession>
<dbReference type="InterPro" id="IPR036291">
    <property type="entry name" value="NAD(P)-bd_dom_sf"/>
</dbReference>
<dbReference type="InterPro" id="IPR050259">
    <property type="entry name" value="SDR"/>
</dbReference>
<dbReference type="EMBL" id="CP032829">
    <property type="protein sequence ID" value="AYJ87051.1"/>
    <property type="molecule type" value="Genomic_DNA"/>
</dbReference>
<keyword evidence="3" id="KW-1185">Reference proteome</keyword>
<dbReference type="InterPro" id="IPR002347">
    <property type="entry name" value="SDR_fam"/>
</dbReference>
<dbReference type="CDD" id="cd05233">
    <property type="entry name" value="SDR_c"/>
    <property type="match status" value="1"/>
</dbReference>
<proteinExistence type="inferred from homology"/>
<evidence type="ECO:0000313" key="2">
    <source>
        <dbReference type="EMBL" id="AYJ87051.1"/>
    </source>
</evidence>